<dbReference type="Proteomes" id="UP000241462">
    <property type="component" value="Unassembled WGS sequence"/>
</dbReference>
<keyword evidence="2" id="KW-1185">Reference proteome</keyword>
<protein>
    <submittedName>
        <fullName evidence="1">Uncharacterized protein</fullName>
    </submittedName>
</protein>
<accession>A0A2T3ABB6</accession>
<organism evidence="1 2">
    <name type="scientific">Coniella lustricola</name>
    <dbReference type="NCBI Taxonomy" id="2025994"/>
    <lineage>
        <taxon>Eukaryota</taxon>
        <taxon>Fungi</taxon>
        <taxon>Dikarya</taxon>
        <taxon>Ascomycota</taxon>
        <taxon>Pezizomycotina</taxon>
        <taxon>Sordariomycetes</taxon>
        <taxon>Sordariomycetidae</taxon>
        <taxon>Diaporthales</taxon>
        <taxon>Schizoparmaceae</taxon>
        <taxon>Coniella</taxon>
    </lineage>
</organism>
<sequence>MLLRQSNVKSMCRLGKVDSEKRETPKQVADCCMLFRDSWMWYFQFDQIKTKMVKEEKSRLLFKEVRVDNGRRVDGAPGTKALINKIRTTKERSSKTHWKSLVWYRRKNGVDPKERRLERACEGEYDQGRGADVVQVRRCRGRQ</sequence>
<reference evidence="1 2" key="1">
    <citation type="journal article" date="2018" name="Mycol. Prog.">
        <title>Coniella lustricola, a new species from submerged detritus.</title>
        <authorList>
            <person name="Raudabaugh D.B."/>
            <person name="Iturriaga T."/>
            <person name="Carver A."/>
            <person name="Mondo S."/>
            <person name="Pangilinan J."/>
            <person name="Lipzen A."/>
            <person name="He G."/>
            <person name="Amirebrahimi M."/>
            <person name="Grigoriev I.V."/>
            <person name="Miller A.N."/>
        </authorList>
    </citation>
    <scope>NUCLEOTIDE SEQUENCE [LARGE SCALE GENOMIC DNA]</scope>
    <source>
        <strain evidence="1 2">B22-T-1</strain>
    </source>
</reference>
<dbReference type="InParanoid" id="A0A2T3ABB6"/>
<name>A0A2T3ABB6_9PEZI</name>
<evidence type="ECO:0000313" key="2">
    <source>
        <dbReference type="Proteomes" id="UP000241462"/>
    </source>
</evidence>
<evidence type="ECO:0000313" key="1">
    <source>
        <dbReference type="EMBL" id="PSR90385.1"/>
    </source>
</evidence>
<dbReference type="AlphaFoldDB" id="A0A2T3ABB6"/>
<gene>
    <name evidence="1" type="ORF">BD289DRAFT_216427</name>
</gene>
<dbReference type="EMBL" id="KZ678420">
    <property type="protein sequence ID" value="PSR90385.1"/>
    <property type="molecule type" value="Genomic_DNA"/>
</dbReference>
<proteinExistence type="predicted"/>